<dbReference type="PANTHER" id="PTHR43544:SF36">
    <property type="entry name" value="CHAIN OXIDOREDUCTASE (CSGA), PUTATIVE (AFU_ORTHOLOGUE AFUA_4G00910)-RELATED"/>
    <property type="match status" value="1"/>
</dbReference>
<dbReference type="Gene3D" id="3.40.50.720">
    <property type="entry name" value="NAD(P)-binding Rossmann-like Domain"/>
    <property type="match status" value="1"/>
</dbReference>
<dbReference type="Pfam" id="PF00106">
    <property type="entry name" value="adh_short"/>
    <property type="match status" value="1"/>
</dbReference>
<evidence type="ECO:0000313" key="1">
    <source>
        <dbReference type="EMBL" id="CEM44202.1"/>
    </source>
</evidence>
<dbReference type="InterPro" id="IPR002347">
    <property type="entry name" value="SDR_fam"/>
</dbReference>
<accession>A0A0G4HJG1</accession>
<dbReference type="GO" id="GO:0016491">
    <property type="term" value="F:oxidoreductase activity"/>
    <property type="evidence" value="ECO:0007669"/>
    <property type="project" value="TreeGrafter"/>
</dbReference>
<dbReference type="SUPFAM" id="SSF51735">
    <property type="entry name" value="NAD(P)-binding Rossmann-fold domains"/>
    <property type="match status" value="1"/>
</dbReference>
<dbReference type="PANTHER" id="PTHR43544">
    <property type="entry name" value="SHORT-CHAIN DEHYDROGENASE/REDUCTASE"/>
    <property type="match status" value="1"/>
</dbReference>
<dbReference type="PhylomeDB" id="A0A0G4HJG1"/>
<dbReference type="InterPro" id="IPR051468">
    <property type="entry name" value="Fungal_SecMetab_SDRs"/>
</dbReference>
<organism evidence="1">
    <name type="scientific">Chromera velia CCMP2878</name>
    <dbReference type="NCBI Taxonomy" id="1169474"/>
    <lineage>
        <taxon>Eukaryota</taxon>
        <taxon>Sar</taxon>
        <taxon>Alveolata</taxon>
        <taxon>Colpodellida</taxon>
        <taxon>Chromeraceae</taxon>
        <taxon>Chromera</taxon>
    </lineage>
</organism>
<dbReference type="GO" id="GO:0005737">
    <property type="term" value="C:cytoplasm"/>
    <property type="evidence" value="ECO:0007669"/>
    <property type="project" value="TreeGrafter"/>
</dbReference>
<sequence>MQNFCLVTGPNRGIGLQIVKKLVQEGRPVIAAARKQEAADEVVAMLQRDHPGPAAAASQAVAMDQDSAASVKAAKQTLAERGLGGKIDALINNAGVKTEEWTEECFAEAMRTNFEGPLIVTAELMPLLSENSLVVMVSSSLGASSRISEDYLKRVRGAKTLEELREQNVFLPESKMKEPDRYCPSYCLSKFFLNRAVQLMAGDSELQKEKAFRVCSVNPGWCRTDMGSQRADLSAEDGANSVLVPVLRWTPELQGSFTEKDGQHRDW</sequence>
<name>A0A0G4HJG1_9ALVE</name>
<dbReference type="PRINTS" id="PR00081">
    <property type="entry name" value="GDHRDH"/>
</dbReference>
<reference evidence="1" key="1">
    <citation type="submission" date="2014-11" db="EMBL/GenBank/DDBJ databases">
        <authorList>
            <person name="Otto D Thomas"/>
            <person name="Naeem Raeece"/>
        </authorList>
    </citation>
    <scope>NUCLEOTIDE SEQUENCE</scope>
</reference>
<dbReference type="EMBL" id="CDMZ01002868">
    <property type="protein sequence ID" value="CEM44202.1"/>
    <property type="molecule type" value="Genomic_DNA"/>
</dbReference>
<dbReference type="InterPro" id="IPR036291">
    <property type="entry name" value="NAD(P)-bd_dom_sf"/>
</dbReference>
<dbReference type="VEuPathDB" id="CryptoDB:Cvel_7077"/>
<dbReference type="AlphaFoldDB" id="A0A0G4HJG1"/>
<proteinExistence type="predicted"/>
<gene>
    <name evidence="1" type="ORF">Cvel_7077</name>
</gene>
<protein>
    <submittedName>
        <fullName evidence="1">Uncharacterized protein</fullName>
    </submittedName>
</protein>